<comment type="caution">
    <text evidence="4">The sequence shown here is derived from an EMBL/GenBank/DDBJ whole genome shotgun (WGS) entry which is preliminary data.</text>
</comment>
<dbReference type="InterPro" id="IPR016032">
    <property type="entry name" value="Sig_transdc_resp-reg_C-effctor"/>
</dbReference>
<name>A0ABY2BMQ5_9ACTN</name>
<organism evidence="4 5">
    <name type="scientific">Kribbella orskensis</name>
    <dbReference type="NCBI Taxonomy" id="2512216"/>
    <lineage>
        <taxon>Bacteria</taxon>
        <taxon>Bacillati</taxon>
        <taxon>Actinomycetota</taxon>
        <taxon>Actinomycetes</taxon>
        <taxon>Propionibacteriales</taxon>
        <taxon>Kribbellaceae</taxon>
        <taxon>Kribbella</taxon>
    </lineage>
</organism>
<dbReference type="PANTHER" id="PTHR16305">
    <property type="entry name" value="TESTICULAR SOLUBLE ADENYLYL CYCLASE"/>
    <property type="match status" value="1"/>
</dbReference>
<gene>
    <name evidence="4" type="ORF">EV644_104166</name>
</gene>
<evidence type="ECO:0000313" key="5">
    <source>
        <dbReference type="Proteomes" id="UP000295818"/>
    </source>
</evidence>
<keyword evidence="5" id="KW-1185">Reference proteome</keyword>
<dbReference type="SUPFAM" id="SSF52540">
    <property type="entry name" value="P-loop containing nucleoside triphosphate hydrolases"/>
    <property type="match status" value="1"/>
</dbReference>
<evidence type="ECO:0000256" key="2">
    <source>
        <dbReference type="ARBA" id="ARBA00022840"/>
    </source>
</evidence>
<dbReference type="PROSITE" id="PS00622">
    <property type="entry name" value="HTH_LUXR_1"/>
    <property type="match status" value="1"/>
</dbReference>
<evidence type="ECO:0000259" key="3">
    <source>
        <dbReference type="PROSITE" id="PS50043"/>
    </source>
</evidence>
<dbReference type="Pfam" id="PF13191">
    <property type="entry name" value="AAA_16"/>
    <property type="match status" value="1"/>
</dbReference>
<keyword evidence="1" id="KW-0547">Nucleotide-binding</keyword>
<dbReference type="InterPro" id="IPR000792">
    <property type="entry name" value="Tscrpt_reg_LuxR_C"/>
</dbReference>
<dbReference type="SUPFAM" id="SSF46894">
    <property type="entry name" value="C-terminal effector domain of the bipartite response regulators"/>
    <property type="match status" value="1"/>
</dbReference>
<dbReference type="SMART" id="SM00421">
    <property type="entry name" value="HTH_LUXR"/>
    <property type="match status" value="1"/>
</dbReference>
<protein>
    <submittedName>
        <fullName evidence="4">AAA ATPase-like protein</fullName>
    </submittedName>
</protein>
<dbReference type="Proteomes" id="UP000295818">
    <property type="component" value="Unassembled WGS sequence"/>
</dbReference>
<dbReference type="PROSITE" id="PS50043">
    <property type="entry name" value="HTH_LUXR_2"/>
    <property type="match status" value="1"/>
</dbReference>
<dbReference type="CDD" id="cd06170">
    <property type="entry name" value="LuxR_C_like"/>
    <property type="match status" value="1"/>
</dbReference>
<dbReference type="EMBL" id="SLWM01000004">
    <property type="protein sequence ID" value="TCO25662.1"/>
    <property type="molecule type" value="Genomic_DNA"/>
</dbReference>
<keyword evidence="2" id="KW-0067">ATP-binding</keyword>
<dbReference type="InterPro" id="IPR041664">
    <property type="entry name" value="AAA_16"/>
</dbReference>
<feature type="domain" description="HTH luxR-type" evidence="3">
    <location>
        <begin position="820"/>
        <end position="882"/>
    </location>
</feature>
<dbReference type="Pfam" id="PF00196">
    <property type="entry name" value="GerE"/>
    <property type="match status" value="1"/>
</dbReference>
<evidence type="ECO:0000313" key="4">
    <source>
        <dbReference type="EMBL" id="TCO25662.1"/>
    </source>
</evidence>
<accession>A0ABY2BMQ5</accession>
<dbReference type="InterPro" id="IPR036388">
    <property type="entry name" value="WH-like_DNA-bd_sf"/>
</dbReference>
<dbReference type="InterPro" id="IPR027417">
    <property type="entry name" value="P-loop_NTPase"/>
</dbReference>
<sequence length="882" mass="94532">MLILRGEPGIGKTALLGYAASQAAGFRVVRAAGVESEMELPFAGVHQVCAPILGRIDSIPSPQRDALRIAFGLQEGPAPDRFMVGLAVLTLLAEEADEQPLLCMADDAQWLDQSSLQVLSFVARRLVAERIAMLFGSRAPEEAHELAGLPDLTLRGLADRDARALLASAVHGPLDPQVRDRIIAETGGNPLALLQLPRDVGPAELAGGFWLPGAGQLTTRIENSFVQQFRRLPPETQTVLLLAAAEPTGDAALLSQAGALMGVDPEASAPAESAGLVECGAVIRFGHPLVRSAVYQAASAVDRRAAHQALAEATDPASDPDRRAWHRAHATVGPDETVAAELERSAGRAQARGGLAAAAAFLERAAALTPDSWQRTDRALAAAEAKTRSGAFDGALKLLALAEARPLDELRRARIDLLSAQLAFVSNRGSEASPLLVAAARRLEPIDVDLARATYLDALNAAIFAGSRARPGGSTREVARAARRALAASLPLSARDLLLDGLATNFSEGYSAGLPRIRRALTAFERDNSTEAEHRWLWLAGIAANHAWDERRWDMFSGRHVRFTRDSGALSELPFALNQRAYVVLFAGDLMAASALVEEAQAATEAMGGSRTQYAALALAALRGDEAETAALARAAKEDFVLRGESIGNFIAKWATALLNNGLGNYHVALAAAADAYGSPPDVTKVAWGLVEGIEAAARSGSPDLGTDALRRLTETTSVAGGDWALGIEARSRALLSEGESADELYREAITRLTGTRMRVELARAYLVHGEWLRRANRRVEAREQLRVAYEMLTEMGMNGFAARARRELVSTGEVVRRRAVDDFAQLTAQETQIARLARDGMTNQEISTHLFISPRTVEWHLSNVFTKLGITSRKDLRPIRP</sequence>
<proteinExistence type="predicted"/>
<evidence type="ECO:0000256" key="1">
    <source>
        <dbReference type="ARBA" id="ARBA00022741"/>
    </source>
</evidence>
<dbReference type="PRINTS" id="PR00038">
    <property type="entry name" value="HTHLUXR"/>
</dbReference>
<dbReference type="Gene3D" id="1.10.10.10">
    <property type="entry name" value="Winged helix-like DNA-binding domain superfamily/Winged helix DNA-binding domain"/>
    <property type="match status" value="1"/>
</dbReference>
<dbReference type="PANTHER" id="PTHR16305:SF35">
    <property type="entry name" value="TRANSCRIPTIONAL ACTIVATOR DOMAIN"/>
    <property type="match status" value="1"/>
</dbReference>
<reference evidence="4 5" key="1">
    <citation type="journal article" date="2015" name="Stand. Genomic Sci.">
        <title>Genomic Encyclopedia of Bacterial and Archaeal Type Strains, Phase III: the genomes of soil and plant-associated and newly described type strains.</title>
        <authorList>
            <person name="Whitman W.B."/>
            <person name="Woyke T."/>
            <person name="Klenk H.P."/>
            <person name="Zhou Y."/>
            <person name="Lilburn T.G."/>
            <person name="Beck B.J."/>
            <person name="De Vos P."/>
            <person name="Vandamme P."/>
            <person name="Eisen J.A."/>
            <person name="Garrity G."/>
            <person name="Hugenholtz P."/>
            <person name="Kyrpides N.C."/>
        </authorList>
    </citation>
    <scope>NUCLEOTIDE SEQUENCE [LARGE SCALE GENOMIC DNA]</scope>
    <source>
        <strain evidence="4 5">VKM Ac-2538</strain>
    </source>
</reference>